<keyword evidence="2" id="KW-0808">Transferase</keyword>
<dbReference type="PANTHER" id="PTHR45947">
    <property type="entry name" value="SULFOQUINOVOSYL TRANSFERASE SQD2"/>
    <property type="match status" value="1"/>
</dbReference>
<evidence type="ECO:0000313" key="2">
    <source>
        <dbReference type="EMBL" id="PJA20740.1"/>
    </source>
</evidence>
<dbReference type="SUPFAM" id="SSF53756">
    <property type="entry name" value="UDP-Glycosyltransferase/glycogen phosphorylase"/>
    <property type="match status" value="1"/>
</dbReference>
<organism evidence="2 3">
    <name type="scientific">Candidatus Berkelbacteria bacterium CG_4_10_14_0_2_um_filter_35_9_33_12</name>
    <dbReference type="NCBI Taxonomy" id="1974499"/>
    <lineage>
        <taxon>Bacteria</taxon>
        <taxon>Candidatus Berkelbacteria</taxon>
    </lineage>
</organism>
<sequence length="381" mass="44230">MNIKKLKVAIVTESLTQFGGAEIVLKKMLQMFPNSTLFTPLYNKILTDKHFPGIKIETSFLQYKYKIHKYHRFFLGQLPNAFESFNFSGFDLVISNTSAFSKGVNVPKHIPFIAYVHSPTRYLWSDFNSYVNENIPKLFKPFKSIIIKQLLRLRNWDLKASKNGDLMLGNSQHIVNRIKKYYQREAYILYPFADTKSFNIDKKIEKEDFYFMSGRLVPYKKIDIAIRAFNLMPDKKLFIAGSGNQYGKLKKLIKSKNIRLLGRIGLKELVQYYQRAKGYIFTPLEDFGITPIEAMACGTPVIAYEKGGALETVTKNISGVFFEKQTEKSLIDALNKFEKMNFNQENIRLSVVNKFSPLNFENSMLKYVERVFKLKKGEKYA</sequence>
<dbReference type="Gene3D" id="3.40.50.2000">
    <property type="entry name" value="Glycogen Phosphorylase B"/>
    <property type="match status" value="1"/>
</dbReference>
<proteinExistence type="predicted"/>
<evidence type="ECO:0000259" key="1">
    <source>
        <dbReference type="Pfam" id="PF00534"/>
    </source>
</evidence>
<evidence type="ECO:0000313" key="3">
    <source>
        <dbReference type="Proteomes" id="UP000230137"/>
    </source>
</evidence>
<protein>
    <submittedName>
        <fullName evidence="2">Glycosyltransferase family 4 protein</fullName>
    </submittedName>
</protein>
<reference evidence="3" key="1">
    <citation type="submission" date="2017-09" db="EMBL/GenBank/DDBJ databases">
        <title>Depth-based differentiation of microbial function through sediment-hosted aquifers and enrichment of novel symbionts in the deep terrestrial subsurface.</title>
        <authorList>
            <person name="Probst A.J."/>
            <person name="Ladd B."/>
            <person name="Jarett J.K."/>
            <person name="Geller-Mcgrath D.E."/>
            <person name="Sieber C.M.K."/>
            <person name="Emerson J.B."/>
            <person name="Anantharaman K."/>
            <person name="Thomas B.C."/>
            <person name="Malmstrom R."/>
            <person name="Stieglmeier M."/>
            <person name="Klingl A."/>
            <person name="Woyke T."/>
            <person name="Ryan C.M."/>
            <person name="Banfield J.F."/>
        </authorList>
    </citation>
    <scope>NUCLEOTIDE SEQUENCE [LARGE SCALE GENOMIC DNA]</scope>
</reference>
<accession>A0A2M7W4I7</accession>
<dbReference type="InterPro" id="IPR050194">
    <property type="entry name" value="Glycosyltransferase_grp1"/>
</dbReference>
<gene>
    <name evidence="2" type="ORF">COX60_00655</name>
</gene>
<dbReference type="AlphaFoldDB" id="A0A2M7W4I7"/>
<dbReference type="EMBL" id="PFQF01000015">
    <property type="protein sequence ID" value="PJA20740.1"/>
    <property type="molecule type" value="Genomic_DNA"/>
</dbReference>
<dbReference type="PANTHER" id="PTHR45947:SF3">
    <property type="entry name" value="SULFOQUINOVOSYL TRANSFERASE SQD2"/>
    <property type="match status" value="1"/>
</dbReference>
<dbReference type="Pfam" id="PF00534">
    <property type="entry name" value="Glycos_transf_1"/>
    <property type="match status" value="1"/>
</dbReference>
<dbReference type="Proteomes" id="UP000230137">
    <property type="component" value="Unassembled WGS sequence"/>
</dbReference>
<dbReference type="InterPro" id="IPR001296">
    <property type="entry name" value="Glyco_trans_1"/>
</dbReference>
<comment type="caution">
    <text evidence="2">The sequence shown here is derived from an EMBL/GenBank/DDBJ whole genome shotgun (WGS) entry which is preliminary data.</text>
</comment>
<feature type="domain" description="Glycosyl transferase family 1" evidence="1">
    <location>
        <begin position="198"/>
        <end position="342"/>
    </location>
</feature>
<dbReference type="GO" id="GO:0016757">
    <property type="term" value="F:glycosyltransferase activity"/>
    <property type="evidence" value="ECO:0007669"/>
    <property type="project" value="InterPro"/>
</dbReference>
<name>A0A2M7W4I7_9BACT</name>